<dbReference type="RefSeq" id="WP_017749605.1">
    <property type="nucleotide sequence ID" value="NZ_KQ976354.1"/>
</dbReference>
<evidence type="ECO:0000256" key="2">
    <source>
        <dbReference type="ARBA" id="ARBA00022803"/>
    </source>
</evidence>
<keyword evidence="1" id="KW-0677">Repeat</keyword>
<dbReference type="SMART" id="SM00028">
    <property type="entry name" value="TPR"/>
    <property type="match status" value="3"/>
</dbReference>
<dbReference type="PANTHER" id="PTHR44858">
    <property type="entry name" value="TETRATRICOPEPTIDE REPEAT PROTEIN 6"/>
    <property type="match status" value="1"/>
</dbReference>
<proteinExistence type="predicted"/>
<dbReference type="PANTHER" id="PTHR44858:SF1">
    <property type="entry name" value="UDP-N-ACETYLGLUCOSAMINE--PEPTIDE N-ACETYLGLUCOSAMINYLTRANSFERASE SPINDLY-RELATED"/>
    <property type="match status" value="1"/>
</dbReference>
<dbReference type="InterPro" id="IPR050498">
    <property type="entry name" value="Ycf3"/>
</dbReference>
<dbReference type="InterPro" id="IPR019734">
    <property type="entry name" value="TPR_rpt"/>
</dbReference>
<sequence length="180" mass="19900">MTFIGEIEMKGLKGLASVIVLLGLTVCAPHANAENKSQIERFQVESTIKSNSSTRGNDNTKGNLERGFNLIKSEDYRGAIQAFNQVIQGESNNQYAYFGRGVANFQLENYQQAKVDLDKSISLDSSIAYAYLVRGMTHHVLGSKTDAISDLQTAANLFEKEGEKEMAQKSLNMIEKIRNA</sequence>
<protein>
    <submittedName>
        <fullName evidence="3">Uncharacterized protein</fullName>
    </submittedName>
</protein>
<dbReference type="Gene3D" id="1.25.40.10">
    <property type="entry name" value="Tetratricopeptide repeat domain"/>
    <property type="match status" value="1"/>
</dbReference>
<evidence type="ECO:0000313" key="3">
    <source>
        <dbReference type="EMBL" id="KYC35450.1"/>
    </source>
</evidence>
<dbReference type="Pfam" id="PF13181">
    <property type="entry name" value="TPR_8"/>
    <property type="match status" value="1"/>
</dbReference>
<dbReference type="GO" id="GO:0046813">
    <property type="term" value="P:receptor-mediated virion attachment to host cell"/>
    <property type="evidence" value="ECO:0007669"/>
    <property type="project" value="TreeGrafter"/>
</dbReference>
<dbReference type="Proteomes" id="UP000076925">
    <property type="component" value="Unassembled WGS sequence"/>
</dbReference>
<evidence type="ECO:0000313" key="4">
    <source>
        <dbReference type="Proteomes" id="UP000076925"/>
    </source>
</evidence>
<organism evidence="3 4">
    <name type="scientific">Scytonema hofmannii PCC 7110</name>
    <dbReference type="NCBI Taxonomy" id="128403"/>
    <lineage>
        <taxon>Bacteria</taxon>
        <taxon>Bacillati</taxon>
        <taxon>Cyanobacteriota</taxon>
        <taxon>Cyanophyceae</taxon>
        <taxon>Nostocales</taxon>
        <taxon>Scytonemataceae</taxon>
        <taxon>Scytonema</taxon>
    </lineage>
</organism>
<dbReference type="AlphaFoldDB" id="A0A139WSP5"/>
<keyword evidence="2" id="KW-0802">TPR repeat</keyword>
<dbReference type="GO" id="GO:0009279">
    <property type="term" value="C:cell outer membrane"/>
    <property type="evidence" value="ECO:0007669"/>
    <property type="project" value="TreeGrafter"/>
</dbReference>
<dbReference type="InterPro" id="IPR011990">
    <property type="entry name" value="TPR-like_helical_dom_sf"/>
</dbReference>
<keyword evidence="4" id="KW-1185">Reference proteome</keyword>
<accession>A0A139WSP5</accession>
<gene>
    <name evidence="3" type="ORF">WA1_06390</name>
</gene>
<dbReference type="STRING" id="128403.WA1_06390"/>
<reference evidence="3 4" key="1">
    <citation type="journal article" date="2013" name="Genome Biol. Evol.">
        <title>Genomes of Stigonematalean cyanobacteria (subsection V) and the evolution of oxygenic photosynthesis from prokaryotes to plastids.</title>
        <authorList>
            <person name="Dagan T."/>
            <person name="Roettger M."/>
            <person name="Stucken K."/>
            <person name="Landan G."/>
            <person name="Koch R."/>
            <person name="Major P."/>
            <person name="Gould S.B."/>
            <person name="Goremykin V.V."/>
            <person name="Rippka R."/>
            <person name="Tandeau de Marsac N."/>
            <person name="Gugger M."/>
            <person name="Lockhart P.J."/>
            <person name="Allen J.F."/>
            <person name="Brune I."/>
            <person name="Maus I."/>
            <person name="Puhler A."/>
            <person name="Martin W.F."/>
        </authorList>
    </citation>
    <scope>NUCLEOTIDE SEQUENCE [LARGE SCALE GENOMIC DNA]</scope>
    <source>
        <strain evidence="3 4">PCC 7110</strain>
    </source>
</reference>
<evidence type="ECO:0000256" key="1">
    <source>
        <dbReference type="ARBA" id="ARBA00022737"/>
    </source>
</evidence>
<comment type="caution">
    <text evidence="3">The sequence shown here is derived from an EMBL/GenBank/DDBJ whole genome shotgun (WGS) entry which is preliminary data.</text>
</comment>
<dbReference type="EMBL" id="ANNX02000051">
    <property type="protein sequence ID" value="KYC35450.1"/>
    <property type="molecule type" value="Genomic_DNA"/>
</dbReference>
<dbReference type="SUPFAM" id="SSF48452">
    <property type="entry name" value="TPR-like"/>
    <property type="match status" value="1"/>
</dbReference>
<name>A0A139WSP5_9CYAN</name>